<sequence>MMEEEDYYHLELPIEAVRIIHMGLTQAVDKWSGGSPQEQEDLLAMRDHFYRIMLEHRFSNM</sequence>
<accession>A0A222YWU8</accession>
<dbReference type="KEGG" id="vg:54981467"/>
<proteinExistence type="predicted"/>
<reference evidence="1 2" key="1">
    <citation type="submission" date="2017-06" db="EMBL/GenBank/DDBJ databases">
        <authorList>
            <person name="Kim H.J."/>
            <person name="Triplett B.A."/>
        </authorList>
    </citation>
    <scope>NUCLEOTIDE SEQUENCE [LARGE SCALE GENOMIC DNA]</scope>
</reference>
<organism evidence="1 2">
    <name type="scientific">Synechococcus phage Bellamy</name>
    <dbReference type="NCBI Taxonomy" id="2023996"/>
    <lineage>
        <taxon>Viruses</taxon>
        <taxon>Duplodnaviria</taxon>
        <taxon>Heunggongvirae</taxon>
        <taxon>Uroviricota</taxon>
        <taxon>Caudoviricetes</taxon>
        <taxon>Pantevenvirales</taxon>
        <taxon>Kyanoviridae</taxon>
        <taxon>Bellamyvirus</taxon>
        <taxon>Bellamyvirus bellamy</taxon>
    </lineage>
</organism>
<dbReference type="GeneID" id="54981467"/>
<dbReference type="EMBL" id="MF351863">
    <property type="protein sequence ID" value="ASR76182.1"/>
    <property type="molecule type" value="Genomic_DNA"/>
</dbReference>
<dbReference type="RefSeq" id="YP_009791294.1">
    <property type="nucleotide sequence ID" value="NC_047838.1"/>
</dbReference>
<evidence type="ECO:0000313" key="2">
    <source>
        <dbReference type="Proteomes" id="UP000221247"/>
    </source>
</evidence>
<dbReference type="Proteomes" id="UP000221247">
    <property type="component" value="Segment"/>
</dbReference>
<evidence type="ECO:0000313" key="1">
    <source>
        <dbReference type="EMBL" id="ASR76182.1"/>
    </source>
</evidence>
<keyword evidence="2" id="KW-1185">Reference proteome</keyword>
<gene>
    <name evidence="1" type="primary">137</name>
    <name evidence="1" type="ORF">PBI_BELLAMY_137</name>
</gene>
<name>A0A222YWU8_9CAUD</name>
<protein>
    <submittedName>
        <fullName evidence="1">Uncharacterized protein</fullName>
    </submittedName>
</protein>